<sequence length="242" mass="27740">MKTTNLLSLLIIALLFACKDDEQATTSLELTFEHKAGEEVFEYEHLYETEAGNEFSLRLWRTYISKVRLIKKDGAIYEIPDSYYLIEPLNEGRFSLELENIPVGEYEKISFYIGVAGEANLSEEIVGDLDPSNNMAWNWTTGYKYVRMDGEFIDIVGNRRGVVVHIGTANNLKNLVFNLSPLSLGEERAHLNFVVDLLEAFKNPHTIDFEVENDFQFNNEADLIGENYSNGYIYLKEETAQH</sequence>
<dbReference type="InterPro" id="IPR046863">
    <property type="entry name" value="MbnP-like_dom"/>
</dbReference>
<comment type="caution">
    <text evidence="2">The sequence shown here is derived from an EMBL/GenBank/DDBJ whole genome shotgun (WGS) entry which is preliminary data.</text>
</comment>
<dbReference type="AlphaFoldDB" id="A0A935C5L9"/>
<gene>
    <name evidence="2" type="ORF">JKA74_02710</name>
</gene>
<evidence type="ECO:0000313" key="2">
    <source>
        <dbReference type="EMBL" id="MBK6263936.1"/>
    </source>
</evidence>
<organism evidence="2 3">
    <name type="scientific">Marivirga aurantiaca</name>
    <dbReference type="NCBI Taxonomy" id="2802615"/>
    <lineage>
        <taxon>Bacteria</taxon>
        <taxon>Pseudomonadati</taxon>
        <taxon>Bacteroidota</taxon>
        <taxon>Cytophagia</taxon>
        <taxon>Cytophagales</taxon>
        <taxon>Marivirgaceae</taxon>
        <taxon>Marivirga</taxon>
    </lineage>
</organism>
<dbReference type="Proteomes" id="UP000611723">
    <property type="component" value="Unassembled WGS sequence"/>
</dbReference>
<name>A0A935C5L9_9BACT</name>
<dbReference type="RefSeq" id="WP_201429619.1">
    <property type="nucleotide sequence ID" value="NZ_JAEQBW010000001.1"/>
</dbReference>
<dbReference type="EMBL" id="JAEQBW010000001">
    <property type="protein sequence ID" value="MBK6263936.1"/>
    <property type="molecule type" value="Genomic_DNA"/>
</dbReference>
<evidence type="ECO:0000313" key="3">
    <source>
        <dbReference type="Proteomes" id="UP000611723"/>
    </source>
</evidence>
<accession>A0A935C5L9</accession>
<feature type="domain" description="Copper-binding protein MbnP-like" evidence="1">
    <location>
        <begin position="26"/>
        <end position="209"/>
    </location>
</feature>
<dbReference type="PROSITE" id="PS51257">
    <property type="entry name" value="PROKAR_LIPOPROTEIN"/>
    <property type="match status" value="1"/>
</dbReference>
<dbReference type="Pfam" id="PF20243">
    <property type="entry name" value="MbnP"/>
    <property type="match status" value="1"/>
</dbReference>
<keyword evidence="3" id="KW-1185">Reference proteome</keyword>
<reference evidence="2" key="1">
    <citation type="submission" date="2021-01" db="EMBL/GenBank/DDBJ databases">
        <title>Marivirga aurantiaca sp. nov., isolated from intertidal surface sediments.</title>
        <authorList>
            <person name="Zhang M."/>
        </authorList>
    </citation>
    <scope>NUCLEOTIDE SEQUENCE</scope>
    <source>
        <strain evidence="2">S37H4</strain>
    </source>
</reference>
<protein>
    <recommendedName>
        <fullName evidence="1">Copper-binding protein MbnP-like domain-containing protein</fullName>
    </recommendedName>
</protein>
<proteinExistence type="predicted"/>
<evidence type="ECO:0000259" key="1">
    <source>
        <dbReference type="Pfam" id="PF20243"/>
    </source>
</evidence>